<dbReference type="InterPro" id="IPR002018">
    <property type="entry name" value="CarbesteraseB"/>
</dbReference>
<evidence type="ECO:0000313" key="6">
    <source>
        <dbReference type="Proteomes" id="UP000272400"/>
    </source>
</evidence>
<dbReference type="Proteomes" id="UP000272400">
    <property type="component" value="Unassembled WGS sequence"/>
</dbReference>
<evidence type="ECO:0000256" key="2">
    <source>
        <dbReference type="ARBA" id="ARBA00022801"/>
    </source>
</evidence>
<protein>
    <recommendedName>
        <fullName evidence="3">Carboxylic ester hydrolase</fullName>
        <ecNumber evidence="3">3.1.1.-</ecNumber>
    </recommendedName>
</protein>
<evidence type="ECO:0000259" key="4">
    <source>
        <dbReference type="Pfam" id="PF00135"/>
    </source>
</evidence>
<dbReference type="AlphaFoldDB" id="A0A3N1CZJ0"/>
<reference evidence="5 6" key="1">
    <citation type="submission" date="2018-11" db="EMBL/GenBank/DDBJ databases">
        <title>Sequencing the genomes of 1000 actinobacteria strains.</title>
        <authorList>
            <person name="Klenk H.-P."/>
        </authorList>
    </citation>
    <scope>NUCLEOTIDE SEQUENCE [LARGE SCALE GENOMIC DNA]</scope>
    <source>
        <strain evidence="5 6">DSM 44254</strain>
    </source>
</reference>
<evidence type="ECO:0000256" key="1">
    <source>
        <dbReference type="ARBA" id="ARBA00005964"/>
    </source>
</evidence>
<keyword evidence="6" id="KW-1185">Reference proteome</keyword>
<dbReference type="GO" id="GO:0016787">
    <property type="term" value="F:hydrolase activity"/>
    <property type="evidence" value="ECO:0007669"/>
    <property type="project" value="UniProtKB-KW"/>
</dbReference>
<gene>
    <name evidence="5" type="ORF">EDD29_4266</name>
</gene>
<dbReference type="EC" id="3.1.1.-" evidence="3"/>
<evidence type="ECO:0000313" key="5">
    <source>
        <dbReference type="EMBL" id="ROO86689.1"/>
    </source>
</evidence>
<sequence>MSVLVSTTYGQVEGTVEDGIAVFRGIPYAQAPVGPLRFRPPVAPEGWTGVRPALAYGAAAPQPRPDGAVGDIFSPGHPTGEDCLSVNVWTPDPGASGLPVLVWIHGGAFLFGSSADDLIERGAFARSGVVTVTINYRLGVDGYLFVEDDPDGGDYGTLDQIAALRWVRANISAFGGDPDRVTVAGESAGGTAVCALLAAPAAQGLFARAIAQSAYPDPLLSQESGRIIARELKERLAALAPDLDSVGEVRELHPEYVLQAVKELFEDVANRDAARYGPEIAAQMNPLMPVVGGAVLPERPLEVARDGRLADVDLLIGTNRDEFRIVFALGMMSVADELVDALFEATFPGRGAEALKVYAQDRPDASKVDLLAALETDRSYRVGSTRLADAHAAQRPGSTFCYRFTWPSTAFGGAIGAAHSVELPFVFDALGTPMAEALTGPDAPQRLADDIHRAWVAFIGTGDPNHAGLPEWPAYDGDTRPVLELSPDHRVVANPGGDELALWSDTAASGA</sequence>
<dbReference type="PANTHER" id="PTHR11559">
    <property type="entry name" value="CARBOXYLESTERASE"/>
    <property type="match status" value="1"/>
</dbReference>
<name>A0A3N1CZJ0_9ACTN</name>
<dbReference type="InterPro" id="IPR019826">
    <property type="entry name" value="Carboxylesterase_B_AS"/>
</dbReference>
<dbReference type="PROSITE" id="PS00122">
    <property type="entry name" value="CARBOXYLESTERASE_B_1"/>
    <property type="match status" value="1"/>
</dbReference>
<dbReference type="InterPro" id="IPR050309">
    <property type="entry name" value="Type-B_Carboxylest/Lipase"/>
</dbReference>
<comment type="similarity">
    <text evidence="1 3">Belongs to the type-B carboxylesterase/lipase family.</text>
</comment>
<dbReference type="OrthoDB" id="4308422at2"/>
<dbReference type="EMBL" id="RJKE01000001">
    <property type="protein sequence ID" value="ROO86689.1"/>
    <property type="molecule type" value="Genomic_DNA"/>
</dbReference>
<dbReference type="RefSeq" id="WP_123666068.1">
    <property type="nucleotide sequence ID" value="NZ_RJKE01000001.1"/>
</dbReference>
<dbReference type="Gene3D" id="3.40.50.1820">
    <property type="entry name" value="alpha/beta hydrolase"/>
    <property type="match status" value="1"/>
</dbReference>
<accession>A0A3N1CZJ0</accession>
<organism evidence="5 6">
    <name type="scientific">Actinocorallia herbida</name>
    <dbReference type="NCBI Taxonomy" id="58109"/>
    <lineage>
        <taxon>Bacteria</taxon>
        <taxon>Bacillati</taxon>
        <taxon>Actinomycetota</taxon>
        <taxon>Actinomycetes</taxon>
        <taxon>Streptosporangiales</taxon>
        <taxon>Thermomonosporaceae</taxon>
        <taxon>Actinocorallia</taxon>
    </lineage>
</organism>
<proteinExistence type="inferred from homology"/>
<dbReference type="SUPFAM" id="SSF53474">
    <property type="entry name" value="alpha/beta-Hydrolases"/>
    <property type="match status" value="1"/>
</dbReference>
<evidence type="ECO:0000256" key="3">
    <source>
        <dbReference type="RuleBase" id="RU361235"/>
    </source>
</evidence>
<dbReference type="InterPro" id="IPR029058">
    <property type="entry name" value="AB_hydrolase_fold"/>
</dbReference>
<feature type="domain" description="Carboxylesterase type B" evidence="4">
    <location>
        <begin position="4"/>
        <end position="499"/>
    </location>
</feature>
<dbReference type="Pfam" id="PF00135">
    <property type="entry name" value="COesterase"/>
    <property type="match status" value="1"/>
</dbReference>
<keyword evidence="2 3" id="KW-0378">Hydrolase</keyword>
<comment type="caution">
    <text evidence="5">The sequence shown here is derived from an EMBL/GenBank/DDBJ whole genome shotgun (WGS) entry which is preliminary data.</text>
</comment>